<sequence>MFWTEGDEDSKQACPVGTIFNVTACACVHDGSEPSACLNDPLLYFPYDDHFNDVTCRRAVATKYGEGSVHLVSEGGRTFACFSGAAYFEVPFLRTWFAYERIEHFSVAVLFKRTSPSVSVGGIVHNGDCLDKPGFQISLANSSVYGGISVEPEVEWILDETPVDDDDWNLAVWVYNGRSLALYVNHELVQEKFVLGYMSNTDAPMTIGRLCENCYFTGCIDDVSKIQFYKQYFSSNSVSYM</sequence>
<reference evidence="1" key="1">
    <citation type="journal article" date="2023" name="Mol. Biol. Evol.">
        <title>Third-Generation Sequencing Reveals the Adaptive Role of the Epigenome in Three Deep-Sea Polychaetes.</title>
        <authorList>
            <person name="Perez M."/>
            <person name="Aroh O."/>
            <person name="Sun Y."/>
            <person name="Lan Y."/>
            <person name="Juniper S.K."/>
            <person name="Young C.R."/>
            <person name="Angers B."/>
            <person name="Qian P.Y."/>
        </authorList>
    </citation>
    <scope>NUCLEOTIDE SEQUENCE</scope>
    <source>
        <strain evidence="1">R07B-5</strain>
    </source>
</reference>
<dbReference type="AlphaFoldDB" id="A0AAD9KQQ9"/>
<evidence type="ECO:0000313" key="2">
    <source>
        <dbReference type="Proteomes" id="UP001209878"/>
    </source>
</evidence>
<dbReference type="Proteomes" id="UP001209878">
    <property type="component" value="Unassembled WGS sequence"/>
</dbReference>
<keyword evidence="2" id="KW-1185">Reference proteome</keyword>
<dbReference type="SUPFAM" id="SSF49899">
    <property type="entry name" value="Concanavalin A-like lectins/glucanases"/>
    <property type="match status" value="1"/>
</dbReference>
<dbReference type="EMBL" id="JAODUO010000766">
    <property type="protein sequence ID" value="KAK2174913.1"/>
    <property type="molecule type" value="Genomic_DNA"/>
</dbReference>
<comment type="caution">
    <text evidence="1">The sequence shown here is derived from an EMBL/GenBank/DDBJ whole genome shotgun (WGS) entry which is preliminary data.</text>
</comment>
<protein>
    <submittedName>
        <fullName evidence="1">Uncharacterized protein</fullName>
    </submittedName>
</protein>
<name>A0AAD9KQQ9_RIDPI</name>
<dbReference type="Pfam" id="PF13385">
    <property type="entry name" value="Laminin_G_3"/>
    <property type="match status" value="1"/>
</dbReference>
<dbReference type="InterPro" id="IPR013320">
    <property type="entry name" value="ConA-like_dom_sf"/>
</dbReference>
<evidence type="ECO:0000313" key="1">
    <source>
        <dbReference type="EMBL" id="KAK2174913.1"/>
    </source>
</evidence>
<organism evidence="1 2">
    <name type="scientific">Ridgeia piscesae</name>
    <name type="common">Tubeworm</name>
    <dbReference type="NCBI Taxonomy" id="27915"/>
    <lineage>
        <taxon>Eukaryota</taxon>
        <taxon>Metazoa</taxon>
        <taxon>Spiralia</taxon>
        <taxon>Lophotrochozoa</taxon>
        <taxon>Annelida</taxon>
        <taxon>Polychaeta</taxon>
        <taxon>Sedentaria</taxon>
        <taxon>Canalipalpata</taxon>
        <taxon>Sabellida</taxon>
        <taxon>Siboglinidae</taxon>
        <taxon>Ridgeia</taxon>
    </lineage>
</organism>
<accession>A0AAD9KQQ9</accession>
<gene>
    <name evidence="1" type="ORF">NP493_767g00014</name>
</gene>
<proteinExistence type="predicted"/>
<dbReference type="Gene3D" id="2.60.120.200">
    <property type="match status" value="1"/>
</dbReference>